<evidence type="ECO:0000313" key="2">
    <source>
        <dbReference type="Proteomes" id="UP001139410"/>
    </source>
</evidence>
<sequence>MLQFIDSPDNTIALKISGAIKGQELDSIMDRFDAIMERHDKAHIFVETQGVSSLELASLPHYFSRAMPLFAKLNRFGRVAVVADQAWIRVGTRIESALLPFISYRVFEPEDRDEALAWVITGNEVEAA</sequence>
<dbReference type="EMBL" id="JAKFGM010000001">
    <property type="protein sequence ID" value="MCF2513789.1"/>
    <property type="molecule type" value="Genomic_DNA"/>
</dbReference>
<comment type="caution">
    <text evidence="1">The sequence shown here is derived from an EMBL/GenBank/DDBJ whole genome shotgun (WGS) entry which is preliminary data.</text>
</comment>
<dbReference type="RefSeq" id="WP_235066286.1">
    <property type="nucleotide sequence ID" value="NZ_JAKFGM010000001.1"/>
</dbReference>
<proteinExistence type="predicted"/>
<organism evidence="1 2">
    <name type="scientific">Sphingomonas cremea</name>
    <dbReference type="NCBI Taxonomy" id="2904799"/>
    <lineage>
        <taxon>Bacteria</taxon>
        <taxon>Pseudomonadati</taxon>
        <taxon>Pseudomonadota</taxon>
        <taxon>Alphaproteobacteria</taxon>
        <taxon>Sphingomonadales</taxon>
        <taxon>Sphingomonadaceae</taxon>
        <taxon>Sphingomonas</taxon>
    </lineage>
</organism>
<accession>A0A9X1TV52</accession>
<evidence type="ECO:0000313" key="1">
    <source>
        <dbReference type="EMBL" id="MCF2513789.1"/>
    </source>
</evidence>
<protein>
    <submittedName>
        <fullName evidence="1">STAS/SEC14 domain-containing protein</fullName>
    </submittedName>
</protein>
<name>A0A9X1TV52_9SPHN</name>
<dbReference type="Pfam" id="PF11964">
    <property type="entry name" value="SpoIIAA-like"/>
    <property type="match status" value="1"/>
</dbReference>
<keyword evidence="2" id="KW-1185">Reference proteome</keyword>
<gene>
    <name evidence="1" type="ORF">LVY65_01730</name>
</gene>
<dbReference type="AlphaFoldDB" id="A0A9X1TV52"/>
<reference evidence="1" key="1">
    <citation type="submission" date="2022-01" db="EMBL/GenBank/DDBJ databases">
        <authorList>
            <person name="Jo J.-H."/>
            <person name="Im W.-T."/>
        </authorList>
    </citation>
    <scope>NUCLEOTIDE SEQUENCE</scope>
    <source>
        <strain evidence="1">G124</strain>
    </source>
</reference>
<dbReference type="InterPro" id="IPR021866">
    <property type="entry name" value="SpoIIAA-like"/>
</dbReference>
<dbReference type="InterPro" id="IPR038396">
    <property type="entry name" value="SpoIIAA-like_sf"/>
</dbReference>
<dbReference type="InterPro" id="IPR036513">
    <property type="entry name" value="STAS_dom_sf"/>
</dbReference>
<dbReference type="SUPFAM" id="SSF52091">
    <property type="entry name" value="SpoIIaa-like"/>
    <property type="match status" value="1"/>
</dbReference>
<dbReference type="Gene3D" id="3.40.50.10600">
    <property type="entry name" value="SpoIIaa-like domains"/>
    <property type="match status" value="1"/>
</dbReference>
<dbReference type="Proteomes" id="UP001139410">
    <property type="component" value="Unassembled WGS sequence"/>
</dbReference>